<dbReference type="PROSITE" id="PS51485">
    <property type="entry name" value="PHYTOCYANIN"/>
    <property type="match status" value="1"/>
</dbReference>
<dbReference type="SUPFAM" id="SSF49503">
    <property type="entry name" value="Cupredoxins"/>
    <property type="match status" value="1"/>
</dbReference>
<keyword evidence="4" id="KW-0812">Transmembrane</keyword>
<evidence type="ECO:0000313" key="8">
    <source>
        <dbReference type="Proteomes" id="UP001417504"/>
    </source>
</evidence>
<keyword evidence="1" id="KW-0479">Metal-binding</keyword>
<proteinExistence type="predicted"/>
<gene>
    <name evidence="7" type="ORF">Sjap_010611</name>
</gene>
<evidence type="ECO:0000313" key="7">
    <source>
        <dbReference type="EMBL" id="KAK9130124.1"/>
    </source>
</evidence>
<feature type="compositionally biased region" description="Low complexity" evidence="3">
    <location>
        <begin position="152"/>
        <end position="174"/>
    </location>
</feature>
<feature type="compositionally biased region" description="Low complexity" evidence="3">
    <location>
        <begin position="124"/>
        <end position="137"/>
    </location>
</feature>
<feature type="signal peptide" evidence="5">
    <location>
        <begin position="1"/>
        <end position="24"/>
    </location>
</feature>
<feature type="chain" id="PRO_5042955163" description="Phytocyanin domain-containing protein" evidence="5">
    <location>
        <begin position="25"/>
        <end position="196"/>
    </location>
</feature>
<feature type="compositionally biased region" description="Gly residues" evidence="3">
    <location>
        <begin position="138"/>
        <end position="151"/>
    </location>
</feature>
<keyword evidence="4" id="KW-1133">Transmembrane helix</keyword>
<dbReference type="PANTHER" id="PTHR33021:SF193">
    <property type="entry name" value="OS06G0218600 PROTEIN"/>
    <property type="match status" value="1"/>
</dbReference>
<keyword evidence="4" id="KW-0472">Membrane</keyword>
<keyword evidence="8" id="KW-1185">Reference proteome</keyword>
<keyword evidence="5" id="KW-0732">Signal</keyword>
<dbReference type="GO" id="GO:0009055">
    <property type="term" value="F:electron transfer activity"/>
    <property type="evidence" value="ECO:0007669"/>
    <property type="project" value="InterPro"/>
</dbReference>
<evidence type="ECO:0000256" key="5">
    <source>
        <dbReference type="SAM" id="SignalP"/>
    </source>
</evidence>
<evidence type="ECO:0000256" key="3">
    <source>
        <dbReference type="SAM" id="MobiDB-lite"/>
    </source>
</evidence>
<sequence length="196" mass="19665">MVRNAGLWLFVTILWCVIAVPSLGIDYTVGDTNGWATNYDYSTWTSGKTFAVGDSLVFNFAGGHTVDEVSESDYSTCTVGNAITSTSTGPTSVPLKTAGKHYFICGVIGHCGSGMKLAVTVSGSAPAPTGTTTPTGTSSGGAAAGGGGSSGGTTTTTPVTTIPKTTTTTYSSSSTIWPSSLAAGLVMLLGVLKLVV</sequence>
<feature type="region of interest" description="Disordered" evidence="3">
    <location>
        <begin position="124"/>
        <end position="174"/>
    </location>
</feature>
<dbReference type="Gene3D" id="2.60.40.420">
    <property type="entry name" value="Cupredoxins - blue copper proteins"/>
    <property type="match status" value="1"/>
</dbReference>
<evidence type="ECO:0000256" key="1">
    <source>
        <dbReference type="ARBA" id="ARBA00022723"/>
    </source>
</evidence>
<dbReference type="PANTHER" id="PTHR33021">
    <property type="entry name" value="BLUE COPPER PROTEIN"/>
    <property type="match status" value="1"/>
</dbReference>
<dbReference type="InterPro" id="IPR003245">
    <property type="entry name" value="Phytocyanin_dom"/>
</dbReference>
<dbReference type="InterPro" id="IPR039391">
    <property type="entry name" value="Phytocyanin-like"/>
</dbReference>
<evidence type="ECO:0000256" key="4">
    <source>
        <dbReference type="SAM" id="Phobius"/>
    </source>
</evidence>
<dbReference type="Proteomes" id="UP001417504">
    <property type="component" value="Unassembled WGS sequence"/>
</dbReference>
<comment type="caution">
    <text evidence="7">The sequence shown here is derived from an EMBL/GenBank/DDBJ whole genome shotgun (WGS) entry which is preliminary data.</text>
</comment>
<dbReference type="InterPro" id="IPR008972">
    <property type="entry name" value="Cupredoxin"/>
</dbReference>
<keyword evidence="2" id="KW-0325">Glycoprotein</keyword>
<dbReference type="CDD" id="cd04216">
    <property type="entry name" value="Phytocyanin"/>
    <property type="match status" value="1"/>
</dbReference>
<reference evidence="7 8" key="1">
    <citation type="submission" date="2024-01" db="EMBL/GenBank/DDBJ databases">
        <title>Genome assemblies of Stephania.</title>
        <authorList>
            <person name="Yang L."/>
        </authorList>
    </citation>
    <scope>NUCLEOTIDE SEQUENCE [LARGE SCALE GENOMIC DNA]</scope>
    <source>
        <strain evidence="7">QJT</strain>
        <tissue evidence="7">Leaf</tissue>
    </source>
</reference>
<dbReference type="AlphaFoldDB" id="A0AAP0J9Q0"/>
<dbReference type="EMBL" id="JBBNAE010000004">
    <property type="protein sequence ID" value="KAK9130124.1"/>
    <property type="molecule type" value="Genomic_DNA"/>
</dbReference>
<dbReference type="FunFam" id="2.60.40.420:FF:000003">
    <property type="entry name" value="Blue copper"/>
    <property type="match status" value="1"/>
</dbReference>
<feature type="domain" description="Phytocyanin" evidence="6">
    <location>
        <begin position="25"/>
        <end position="123"/>
    </location>
</feature>
<evidence type="ECO:0000259" key="6">
    <source>
        <dbReference type="PROSITE" id="PS51485"/>
    </source>
</evidence>
<protein>
    <recommendedName>
        <fullName evidence="6">Phytocyanin domain-containing protein</fullName>
    </recommendedName>
</protein>
<dbReference type="GO" id="GO:0046872">
    <property type="term" value="F:metal ion binding"/>
    <property type="evidence" value="ECO:0007669"/>
    <property type="project" value="UniProtKB-KW"/>
</dbReference>
<name>A0AAP0J9Q0_9MAGN</name>
<dbReference type="Pfam" id="PF02298">
    <property type="entry name" value="Cu_bind_like"/>
    <property type="match status" value="1"/>
</dbReference>
<evidence type="ECO:0000256" key="2">
    <source>
        <dbReference type="ARBA" id="ARBA00023180"/>
    </source>
</evidence>
<accession>A0AAP0J9Q0</accession>
<dbReference type="GO" id="GO:0005886">
    <property type="term" value="C:plasma membrane"/>
    <property type="evidence" value="ECO:0007669"/>
    <property type="project" value="TreeGrafter"/>
</dbReference>
<feature type="transmembrane region" description="Helical" evidence="4">
    <location>
        <begin position="176"/>
        <end position="195"/>
    </location>
</feature>
<organism evidence="7 8">
    <name type="scientific">Stephania japonica</name>
    <dbReference type="NCBI Taxonomy" id="461633"/>
    <lineage>
        <taxon>Eukaryota</taxon>
        <taxon>Viridiplantae</taxon>
        <taxon>Streptophyta</taxon>
        <taxon>Embryophyta</taxon>
        <taxon>Tracheophyta</taxon>
        <taxon>Spermatophyta</taxon>
        <taxon>Magnoliopsida</taxon>
        <taxon>Ranunculales</taxon>
        <taxon>Menispermaceae</taxon>
        <taxon>Menispermoideae</taxon>
        <taxon>Cissampelideae</taxon>
        <taxon>Stephania</taxon>
    </lineage>
</organism>